<sequence length="265" mass="30151">MGHLSTLNNATKWLDKSIALGNSHYLIKFVIIRIMLDSKKYLVAFLITAAIFGTAIFVSNILSQKKLEDVRIIENRVALDILSSETQFALLEETSCKDIGPGFLSKELGSLGEKLTYAENQTELNTQDLDYLKRSYFLLEIKDYLLMKRLTEKCGTKPTFILYFYSTKDACDDCEKMGYVLTELRDRYPDLRVYSFDYHFDVGAINTLVSIYKVKPDLPAMIINLQTYYGFHSVEDLEKTVPALHDLAAKAKTLEKSATSTPKTD</sequence>
<feature type="transmembrane region" description="Helical" evidence="1">
    <location>
        <begin position="41"/>
        <end position="62"/>
    </location>
</feature>
<proteinExistence type="predicted"/>
<accession>A0A1G2THK2</accession>
<comment type="caution">
    <text evidence="2">The sequence shown here is derived from an EMBL/GenBank/DDBJ whole genome shotgun (WGS) entry which is preliminary data.</text>
</comment>
<keyword evidence="1" id="KW-0812">Transmembrane</keyword>
<evidence type="ECO:0008006" key="4">
    <source>
        <dbReference type="Google" id="ProtNLM"/>
    </source>
</evidence>
<keyword evidence="1" id="KW-0472">Membrane</keyword>
<evidence type="ECO:0000256" key="1">
    <source>
        <dbReference type="SAM" id="Phobius"/>
    </source>
</evidence>
<organism evidence="2 3">
    <name type="scientific">Candidatus Zambryskibacteria bacterium RIFCSPHIGHO2_02_FULL_43_14</name>
    <dbReference type="NCBI Taxonomy" id="1802748"/>
    <lineage>
        <taxon>Bacteria</taxon>
        <taxon>Candidatus Zambryskiibacteriota</taxon>
    </lineage>
</organism>
<reference evidence="2 3" key="1">
    <citation type="journal article" date="2016" name="Nat. Commun.">
        <title>Thousands of microbial genomes shed light on interconnected biogeochemical processes in an aquifer system.</title>
        <authorList>
            <person name="Anantharaman K."/>
            <person name="Brown C.T."/>
            <person name="Hug L.A."/>
            <person name="Sharon I."/>
            <person name="Castelle C.J."/>
            <person name="Probst A.J."/>
            <person name="Thomas B.C."/>
            <person name="Singh A."/>
            <person name="Wilkins M.J."/>
            <person name="Karaoz U."/>
            <person name="Brodie E.L."/>
            <person name="Williams K.H."/>
            <person name="Hubbard S.S."/>
            <person name="Banfield J.F."/>
        </authorList>
    </citation>
    <scope>NUCLEOTIDE SEQUENCE [LARGE SCALE GENOMIC DNA]</scope>
</reference>
<evidence type="ECO:0000313" key="3">
    <source>
        <dbReference type="Proteomes" id="UP000178175"/>
    </source>
</evidence>
<name>A0A1G2THK2_9BACT</name>
<gene>
    <name evidence="2" type="ORF">A3C70_00305</name>
</gene>
<dbReference type="EMBL" id="MHVR01000004">
    <property type="protein sequence ID" value="OHA96785.1"/>
    <property type="molecule type" value="Genomic_DNA"/>
</dbReference>
<protein>
    <recommendedName>
        <fullName evidence="4">Thioredoxin domain-containing protein</fullName>
    </recommendedName>
</protein>
<dbReference type="AlphaFoldDB" id="A0A1G2THK2"/>
<dbReference type="Proteomes" id="UP000178175">
    <property type="component" value="Unassembled WGS sequence"/>
</dbReference>
<keyword evidence="1" id="KW-1133">Transmembrane helix</keyword>
<evidence type="ECO:0000313" key="2">
    <source>
        <dbReference type="EMBL" id="OHA96785.1"/>
    </source>
</evidence>